<feature type="compositionally biased region" description="Polar residues" evidence="5">
    <location>
        <begin position="533"/>
        <end position="542"/>
    </location>
</feature>
<feature type="compositionally biased region" description="Basic and acidic residues" evidence="5">
    <location>
        <begin position="32"/>
        <end position="45"/>
    </location>
</feature>
<sequence length="710" mass="78298">MAVAAAGQPRELTPPNSSHGGRGSWDFAVPLSDEKTTYTDKKPFMSEDVPSTQSYSSRQPLTSQPNGVSKRSNTLDSQRQNYEEEQGYLVPNRVNDLQRKGSDLSSDPDSVLEYYKSSEGKNGSRNVSQPVLNKEKKRTIPSPKWVDVEKDDSNWIHRDKLAQIESRELEEAGFVGRASRSNSKSHSVTRTSRDRKSSETNDVAHNGEERYEKPRMVSPIPAEEDDGDNEQMNWDLRTPEEIAAEKENWTPRNHIIRPSTSRIPVAKTSPVPVPHTFVERDAPLPRPRKGSANWNGDAIATNGARVRSGSTSSQVVLDEPEAPEERLRTPPRGEFSGPSSPVTGSPPKSKTPGKPAPMSGGRKTSAQRSSSQAKPRNTSVTSPLKRPGTSGGSISRPATSHRPEGEAPWIATMYKPDPRLPPDQQIIPTHAKRMQQEQWETEGKSGSAYDREFRLLNTEEFAKRNSDIKPIDVEKKDDDEQWPLHSPTKSTPDRIDTNVKSSTNEQGGYKLTPTIPQSPRIPSRNSGPRPAPANSTKETNTIRLPEGPADVQEKKSCGCCISDGEEPTSPVEAAAEVEVSGDASAGKGQMSVLEALKGVLKLALIHDGLARGLREASKALDRRQAHMCVLNEACEEEAYKKLVVALCSEHKIPLIKVPDGKQLGEWAGLCQIDREGNPRKVVNCSCVVVRDWGEESQERSILLNYFQTEQ</sequence>
<feature type="compositionally biased region" description="Low complexity" evidence="5">
    <location>
        <begin position="336"/>
        <end position="353"/>
    </location>
</feature>
<dbReference type="InterPro" id="IPR047860">
    <property type="entry name" value="Ribosomal_eS12_CS"/>
</dbReference>
<dbReference type="EMBL" id="ML994644">
    <property type="protein sequence ID" value="KAF2183169.1"/>
    <property type="molecule type" value="Genomic_DNA"/>
</dbReference>
<dbReference type="GO" id="GO:0006412">
    <property type="term" value="P:translation"/>
    <property type="evidence" value="ECO:0007669"/>
    <property type="project" value="InterPro"/>
</dbReference>
<dbReference type="GO" id="GO:0022626">
    <property type="term" value="C:cytosolic ribosome"/>
    <property type="evidence" value="ECO:0007669"/>
    <property type="project" value="UniProtKB-ARBA"/>
</dbReference>
<feature type="compositionally biased region" description="Polar residues" evidence="5">
    <location>
        <begin position="179"/>
        <end position="190"/>
    </location>
</feature>
<dbReference type="FunFam" id="3.30.1330.30:FF:000005">
    <property type="entry name" value="40S ribosomal protein S12"/>
    <property type="match status" value="1"/>
</dbReference>
<feature type="compositionally biased region" description="Polar residues" evidence="5">
    <location>
        <begin position="120"/>
        <end position="131"/>
    </location>
</feature>
<dbReference type="OrthoDB" id="10249311at2759"/>
<organism evidence="7 8">
    <name type="scientific">Zopfia rhizophila CBS 207.26</name>
    <dbReference type="NCBI Taxonomy" id="1314779"/>
    <lineage>
        <taxon>Eukaryota</taxon>
        <taxon>Fungi</taxon>
        <taxon>Dikarya</taxon>
        <taxon>Ascomycota</taxon>
        <taxon>Pezizomycotina</taxon>
        <taxon>Dothideomycetes</taxon>
        <taxon>Dothideomycetes incertae sedis</taxon>
        <taxon>Zopfiaceae</taxon>
        <taxon>Zopfia</taxon>
    </lineage>
</organism>
<evidence type="ECO:0000313" key="7">
    <source>
        <dbReference type="EMBL" id="KAF2183169.1"/>
    </source>
</evidence>
<feature type="region of interest" description="Disordered" evidence="5">
    <location>
        <begin position="166"/>
        <end position="425"/>
    </location>
</feature>
<dbReference type="InterPro" id="IPR000530">
    <property type="entry name" value="Ribosomal_eS12"/>
</dbReference>
<dbReference type="SUPFAM" id="SSF55315">
    <property type="entry name" value="L30e-like"/>
    <property type="match status" value="1"/>
</dbReference>
<dbReference type="Gene3D" id="3.30.1330.30">
    <property type="match status" value="1"/>
</dbReference>
<dbReference type="Proteomes" id="UP000800200">
    <property type="component" value="Unassembled WGS sequence"/>
</dbReference>
<gene>
    <name evidence="7" type="ORF">K469DRAFT_668740</name>
</gene>
<evidence type="ECO:0000256" key="2">
    <source>
        <dbReference type="ARBA" id="ARBA00022980"/>
    </source>
</evidence>
<reference evidence="7" key="1">
    <citation type="journal article" date="2020" name="Stud. Mycol.">
        <title>101 Dothideomycetes genomes: a test case for predicting lifestyles and emergence of pathogens.</title>
        <authorList>
            <person name="Haridas S."/>
            <person name="Albert R."/>
            <person name="Binder M."/>
            <person name="Bloem J."/>
            <person name="Labutti K."/>
            <person name="Salamov A."/>
            <person name="Andreopoulos B."/>
            <person name="Baker S."/>
            <person name="Barry K."/>
            <person name="Bills G."/>
            <person name="Bluhm B."/>
            <person name="Cannon C."/>
            <person name="Castanera R."/>
            <person name="Culley D."/>
            <person name="Daum C."/>
            <person name="Ezra D."/>
            <person name="Gonzalez J."/>
            <person name="Henrissat B."/>
            <person name="Kuo A."/>
            <person name="Liang C."/>
            <person name="Lipzen A."/>
            <person name="Lutzoni F."/>
            <person name="Magnuson J."/>
            <person name="Mondo S."/>
            <person name="Nolan M."/>
            <person name="Ohm R."/>
            <person name="Pangilinan J."/>
            <person name="Park H.-J."/>
            <person name="Ramirez L."/>
            <person name="Alfaro M."/>
            <person name="Sun H."/>
            <person name="Tritt A."/>
            <person name="Yoshinaga Y."/>
            <person name="Zwiers L.-H."/>
            <person name="Turgeon B."/>
            <person name="Goodwin S."/>
            <person name="Spatafora J."/>
            <person name="Crous P."/>
            <person name="Grigoriev I."/>
        </authorList>
    </citation>
    <scope>NUCLEOTIDE SEQUENCE</scope>
    <source>
        <strain evidence="7">CBS 207.26</strain>
    </source>
</reference>
<feature type="compositionally biased region" description="Basic and acidic residues" evidence="5">
    <location>
        <begin position="205"/>
        <end position="215"/>
    </location>
</feature>
<evidence type="ECO:0000256" key="4">
    <source>
        <dbReference type="RuleBase" id="RU000670"/>
    </source>
</evidence>
<dbReference type="Pfam" id="PF01248">
    <property type="entry name" value="Ribosomal_L7Ae"/>
    <property type="match status" value="1"/>
</dbReference>
<dbReference type="PANTHER" id="PTHR11843">
    <property type="entry name" value="40S RIBOSOMAL PROTEIN S12"/>
    <property type="match status" value="1"/>
</dbReference>
<dbReference type="AlphaFoldDB" id="A0A6A6DY25"/>
<feature type="region of interest" description="Disordered" evidence="5">
    <location>
        <begin position="431"/>
        <end position="450"/>
    </location>
</feature>
<dbReference type="PRINTS" id="PR00972">
    <property type="entry name" value="RIBSOMALS12E"/>
</dbReference>
<feature type="compositionally biased region" description="Polar residues" evidence="5">
    <location>
        <begin position="362"/>
        <end position="382"/>
    </location>
</feature>
<evidence type="ECO:0000256" key="3">
    <source>
        <dbReference type="ARBA" id="ARBA00023274"/>
    </source>
</evidence>
<keyword evidence="3 4" id="KW-0687">Ribonucleoprotein</keyword>
<dbReference type="GO" id="GO:0015935">
    <property type="term" value="C:small ribosomal subunit"/>
    <property type="evidence" value="ECO:0007669"/>
    <property type="project" value="UniProtKB-ARBA"/>
</dbReference>
<keyword evidence="8" id="KW-1185">Reference proteome</keyword>
<feature type="domain" description="Ribosomal protein eL8/eL30/eS12/Gadd45" evidence="6">
    <location>
        <begin position="595"/>
        <end position="688"/>
    </location>
</feature>
<keyword evidence="2 4" id="KW-0689">Ribosomal protein</keyword>
<dbReference type="InterPro" id="IPR029064">
    <property type="entry name" value="Ribosomal_eL30-like_sf"/>
</dbReference>
<dbReference type="GO" id="GO:0003735">
    <property type="term" value="F:structural constituent of ribosome"/>
    <property type="evidence" value="ECO:0007669"/>
    <property type="project" value="InterPro"/>
</dbReference>
<feature type="compositionally biased region" description="Basic and acidic residues" evidence="5">
    <location>
        <begin position="460"/>
        <end position="478"/>
    </location>
</feature>
<feature type="compositionally biased region" description="Basic and acidic residues" evidence="5">
    <location>
        <begin position="237"/>
        <end position="249"/>
    </location>
</feature>
<evidence type="ECO:0000313" key="8">
    <source>
        <dbReference type="Proteomes" id="UP000800200"/>
    </source>
</evidence>
<feature type="region of interest" description="Disordered" evidence="5">
    <location>
        <begin position="460"/>
        <end position="543"/>
    </location>
</feature>
<dbReference type="PROSITE" id="PS01189">
    <property type="entry name" value="RIBOSOMAL_S12E"/>
    <property type="match status" value="1"/>
</dbReference>
<proteinExistence type="inferred from homology"/>
<protein>
    <recommendedName>
        <fullName evidence="4">40S ribosomal protein S12</fullName>
    </recommendedName>
</protein>
<feature type="region of interest" description="Disordered" evidence="5">
    <location>
        <begin position="1"/>
        <end position="145"/>
    </location>
</feature>
<feature type="compositionally biased region" description="Polar residues" evidence="5">
    <location>
        <begin position="49"/>
        <end position="80"/>
    </location>
</feature>
<comment type="similarity">
    <text evidence="1 4">Belongs to the eukaryotic ribosomal protein eS12 family.</text>
</comment>
<name>A0A6A6DY25_9PEZI</name>
<evidence type="ECO:0000256" key="1">
    <source>
        <dbReference type="ARBA" id="ARBA00005824"/>
    </source>
</evidence>
<evidence type="ECO:0000259" key="6">
    <source>
        <dbReference type="Pfam" id="PF01248"/>
    </source>
</evidence>
<accession>A0A6A6DY25</accession>
<evidence type="ECO:0000256" key="5">
    <source>
        <dbReference type="SAM" id="MobiDB-lite"/>
    </source>
</evidence>
<dbReference type="InterPro" id="IPR004038">
    <property type="entry name" value="Ribosomal_eL8/eL30/eS12/Gad45"/>
</dbReference>